<dbReference type="Pfam" id="PF03480">
    <property type="entry name" value="DctP"/>
    <property type="match status" value="1"/>
</dbReference>
<dbReference type="InterPro" id="IPR004682">
    <property type="entry name" value="TRAP_DctP"/>
</dbReference>
<dbReference type="RefSeq" id="WP_077422743.1">
    <property type="nucleotide sequence ID" value="NZ_MLHQ01000001.1"/>
</dbReference>
<dbReference type="EMBL" id="MLHQ01000001">
    <property type="protein sequence ID" value="OOF60259.1"/>
    <property type="molecule type" value="Genomic_DNA"/>
</dbReference>
<dbReference type="OrthoDB" id="8690069at2"/>
<dbReference type="STRING" id="1907939.BKL49_00780"/>
<feature type="signal peptide" evidence="6">
    <location>
        <begin position="1"/>
        <end position="22"/>
    </location>
</feature>
<evidence type="ECO:0000313" key="8">
    <source>
        <dbReference type="Proteomes" id="UP000188602"/>
    </source>
</evidence>
<protein>
    <submittedName>
        <fullName evidence="7">Sialic acid-binding protein</fullName>
    </submittedName>
</protein>
<evidence type="ECO:0000256" key="3">
    <source>
        <dbReference type="ARBA" id="ARBA00022448"/>
    </source>
</evidence>
<name>A0A1V3JU56_9PAST</name>
<evidence type="ECO:0000256" key="5">
    <source>
        <dbReference type="PIRSR" id="PIRSR006470-1"/>
    </source>
</evidence>
<dbReference type="PANTHER" id="PTHR33376:SF4">
    <property type="entry name" value="SIALIC ACID-BINDING PERIPLASMIC PROTEIN SIAP"/>
    <property type="match status" value="1"/>
</dbReference>
<dbReference type="InterPro" id="IPR038404">
    <property type="entry name" value="TRAP_DctP_sf"/>
</dbReference>
<dbReference type="Gene3D" id="3.40.190.170">
    <property type="entry name" value="Bacterial extracellular solute-binding protein, family 7"/>
    <property type="match status" value="1"/>
</dbReference>
<evidence type="ECO:0000256" key="4">
    <source>
        <dbReference type="ARBA" id="ARBA00022729"/>
    </source>
</evidence>
<dbReference type="NCBIfam" id="NF037995">
    <property type="entry name" value="TRAP_S1"/>
    <property type="match status" value="1"/>
</dbReference>
<sequence length="328" mass="36671">MKFTKRFIITALSLGISTAVYAADYDLKFGMNAGTSSNEYKAAELFAKEVKEKSNGKIEISLYPNAQLGDDRSMLKQLKDGALDFTFGEAARFQIFYPEAEVFALPYIIPNYATAQKALFETEFGKNLIHKMNKELGLTLLSQAYNGTRQTTSNRPINSIADMKGLKLRVPNAATNLAYAKYVGASPTPMAFSEVYLALQTNSVDGQENPLPAIQAQKFYEVQKYLAMTNHILNDQLYLMSNETLEELPEDLQKVVKEAALKAAEYHTQLFIEGERDLIAFFEKEGVTITKPDLAPFKAAMKPYYEEFIKKNGKAGEEGIKQIEALNP</sequence>
<comment type="caution">
    <text evidence="7">The sequence shown here is derived from an EMBL/GenBank/DDBJ whole genome shotgun (WGS) entry which is preliminary data.</text>
</comment>
<feature type="binding site" evidence="5">
    <location>
        <position position="149"/>
    </location>
    <ligand>
        <name>N-acetyl-beta-neuraminate</name>
        <dbReference type="ChEBI" id="CHEBI:58705"/>
    </ligand>
</feature>
<dbReference type="InterPro" id="IPR018389">
    <property type="entry name" value="DctP_fam"/>
</dbReference>
<evidence type="ECO:0000313" key="7">
    <source>
        <dbReference type="EMBL" id="OOF60259.1"/>
    </source>
</evidence>
<evidence type="ECO:0000256" key="6">
    <source>
        <dbReference type="SAM" id="SignalP"/>
    </source>
</evidence>
<dbReference type="NCBIfam" id="TIGR00787">
    <property type="entry name" value="dctP"/>
    <property type="match status" value="1"/>
</dbReference>
<organism evidence="7 8">
    <name type="scientific">Rodentibacter myodis</name>
    <dbReference type="NCBI Taxonomy" id="1907939"/>
    <lineage>
        <taxon>Bacteria</taxon>
        <taxon>Pseudomonadati</taxon>
        <taxon>Pseudomonadota</taxon>
        <taxon>Gammaproteobacteria</taxon>
        <taxon>Pasteurellales</taxon>
        <taxon>Pasteurellaceae</taxon>
        <taxon>Rodentibacter</taxon>
    </lineage>
</organism>
<accession>A0A1V3JU56</accession>
<dbReference type="Proteomes" id="UP000188602">
    <property type="component" value="Unassembled WGS sequence"/>
</dbReference>
<reference evidence="7 8" key="1">
    <citation type="submission" date="2016-10" db="EMBL/GenBank/DDBJ databases">
        <title>Rodentibacter gen. nov. and new species.</title>
        <authorList>
            <person name="Christensen H."/>
        </authorList>
    </citation>
    <scope>NUCLEOTIDE SEQUENCE [LARGE SCALE GENOMIC DNA]</scope>
    <source>
        <strain evidence="7 8">Ac151</strain>
    </source>
</reference>
<dbReference type="GO" id="GO:0030288">
    <property type="term" value="C:outer membrane-bounded periplasmic space"/>
    <property type="evidence" value="ECO:0007669"/>
    <property type="project" value="InterPro"/>
</dbReference>
<evidence type="ECO:0000256" key="1">
    <source>
        <dbReference type="ARBA" id="ARBA00004196"/>
    </source>
</evidence>
<keyword evidence="4 6" id="KW-0732">Signal</keyword>
<dbReference type="SUPFAM" id="SSF53850">
    <property type="entry name" value="Periplasmic binding protein-like II"/>
    <property type="match status" value="1"/>
</dbReference>
<dbReference type="CDD" id="cd13672">
    <property type="entry name" value="PBP2_TRAP_Siap"/>
    <property type="match status" value="1"/>
</dbReference>
<comment type="similarity">
    <text evidence="2">Belongs to the bacterial solute-binding protein 7 family.</text>
</comment>
<proteinExistence type="inferred from homology"/>
<dbReference type="GO" id="GO:0055085">
    <property type="term" value="P:transmembrane transport"/>
    <property type="evidence" value="ECO:0007669"/>
    <property type="project" value="InterPro"/>
</dbReference>
<gene>
    <name evidence="7" type="ORF">BKL49_00780</name>
</gene>
<feature type="binding site" evidence="5">
    <location>
        <position position="89"/>
    </location>
    <ligand>
        <name>N-acetyl-beta-neuraminate</name>
        <dbReference type="ChEBI" id="CHEBI:58705"/>
    </ligand>
</feature>
<dbReference type="AlphaFoldDB" id="A0A1V3JU56"/>
<dbReference type="PANTHER" id="PTHR33376">
    <property type="match status" value="1"/>
</dbReference>
<feature type="binding site" evidence="5">
    <location>
        <position position="209"/>
    </location>
    <ligand>
        <name>N-acetyl-beta-neuraminate</name>
        <dbReference type="ChEBI" id="CHEBI:58705"/>
    </ligand>
</feature>
<feature type="chain" id="PRO_5013251448" evidence="6">
    <location>
        <begin position="23"/>
        <end position="328"/>
    </location>
</feature>
<evidence type="ECO:0000256" key="2">
    <source>
        <dbReference type="ARBA" id="ARBA00009023"/>
    </source>
</evidence>
<dbReference type="PIRSF" id="PIRSF006470">
    <property type="entry name" value="DctB"/>
    <property type="match status" value="1"/>
</dbReference>
<comment type="subcellular location">
    <subcellularLocation>
        <location evidence="1">Cell envelope</location>
    </subcellularLocation>
</comment>
<keyword evidence="3" id="KW-0813">Transport</keyword>
<keyword evidence="8" id="KW-1185">Reference proteome</keyword>
<feature type="binding site" evidence="5">
    <location>
        <position position="169"/>
    </location>
    <ligand>
        <name>N-acetyl-beta-neuraminate</name>
        <dbReference type="ChEBI" id="CHEBI:58705"/>
    </ligand>
</feature>